<dbReference type="KEGG" id="phm:PSMK_20970"/>
<feature type="binding site" evidence="11">
    <location>
        <position position="355"/>
    </location>
    <ligand>
        <name>Mg(2+)</name>
        <dbReference type="ChEBI" id="CHEBI:18420"/>
        <note>shared with alpha subunit</note>
    </ligand>
</feature>
<evidence type="ECO:0000256" key="2">
    <source>
        <dbReference type="ARBA" id="ARBA00011209"/>
    </source>
</evidence>
<feature type="binding site" evidence="11">
    <location>
        <position position="351"/>
    </location>
    <ligand>
        <name>Mg(2+)</name>
        <dbReference type="ChEBI" id="CHEBI:18420"/>
        <note>shared with alpha subunit</note>
    </ligand>
</feature>
<dbReference type="InterPro" id="IPR005121">
    <property type="entry name" value="Fdx_antiC-bd"/>
</dbReference>
<dbReference type="Pfam" id="PF03484">
    <property type="entry name" value="B5"/>
    <property type="match status" value="1"/>
</dbReference>
<evidence type="ECO:0000256" key="11">
    <source>
        <dbReference type="HAMAP-Rule" id="MF_00283"/>
    </source>
</evidence>
<dbReference type="GO" id="GO:0003723">
    <property type="term" value="F:RNA binding"/>
    <property type="evidence" value="ECO:0007669"/>
    <property type="project" value="InterPro"/>
</dbReference>
<dbReference type="InterPro" id="IPR045060">
    <property type="entry name" value="Phe-tRNA-ligase_IIc_bsu"/>
</dbReference>
<comment type="cofactor">
    <cofactor evidence="11">
        <name>Mg(2+)</name>
        <dbReference type="ChEBI" id="CHEBI:18420"/>
    </cofactor>
    <text evidence="11">Binds 2 magnesium ions per tetramer.</text>
</comment>
<dbReference type="HAMAP" id="MF_00283">
    <property type="entry name" value="Phe_tRNA_synth_beta1"/>
    <property type="match status" value="1"/>
</dbReference>
<dbReference type="OrthoDB" id="9805455at2"/>
<dbReference type="AlphaFoldDB" id="I0IG68"/>
<dbReference type="GO" id="GO:0004826">
    <property type="term" value="F:phenylalanine-tRNA ligase activity"/>
    <property type="evidence" value="ECO:0007669"/>
    <property type="project" value="UniProtKB-UniRule"/>
</dbReference>
<feature type="domain" description="B5" evidence="13">
    <location>
        <begin position="291"/>
        <end position="367"/>
    </location>
</feature>
<dbReference type="InterPro" id="IPR020825">
    <property type="entry name" value="Phe-tRNA_synthase-like_B3/B4"/>
</dbReference>
<protein>
    <recommendedName>
        <fullName evidence="11">Phenylalanine--tRNA ligase beta subunit</fullName>
        <ecNumber evidence="11">6.1.1.20</ecNumber>
    </recommendedName>
    <alternativeName>
        <fullName evidence="11">Phenylalanyl-tRNA synthetase beta subunit</fullName>
        <shortName evidence="11">PheRS</shortName>
    </alternativeName>
</protein>
<dbReference type="HOGENOM" id="CLU_016891_0_0_0"/>
<evidence type="ECO:0000256" key="6">
    <source>
        <dbReference type="ARBA" id="ARBA00022840"/>
    </source>
</evidence>
<dbReference type="Gene3D" id="3.50.40.10">
    <property type="entry name" value="Phenylalanyl-trna Synthetase, Chain B, domain 3"/>
    <property type="match status" value="1"/>
</dbReference>
<reference evidence="14 15" key="1">
    <citation type="submission" date="2012-02" db="EMBL/GenBank/DDBJ databases">
        <title>Complete genome sequence of Phycisphaera mikurensis NBRC 102666.</title>
        <authorList>
            <person name="Ankai A."/>
            <person name="Hosoyama A."/>
            <person name="Terui Y."/>
            <person name="Sekine M."/>
            <person name="Fukai R."/>
            <person name="Kato Y."/>
            <person name="Nakamura S."/>
            <person name="Yamada-Narita S."/>
            <person name="Kawakoshi A."/>
            <person name="Fukunaga Y."/>
            <person name="Yamazaki S."/>
            <person name="Fujita N."/>
        </authorList>
    </citation>
    <scope>NUCLEOTIDE SEQUENCE [LARGE SCALE GENOMIC DNA]</scope>
    <source>
        <strain evidence="15">NBRC 102666 / KCTC 22515 / FYK2301M01</strain>
    </source>
</reference>
<keyword evidence="7 11" id="KW-0460">Magnesium</keyword>
<keyword evidence="11" id="KW-0963">Cytoplasm</keyword>
<keyword evidence="15" id="KW-1185">Reference proteome</keyword>
<dbReference type="InterPro" id="IPR009061">
    <property type="entry name" value="DNA-bd_dom_put_sf"/>
</dbReference>
<evidence type="ECO:0000256" key="4">
    <source>
        <dbReference type="ARBA" id="ARBA00022723"/>
    </source>
</evidence>
<dbReference type="SUPFAM" id="SSF46955">
    <property type="entry name" value="Putative DNA-binding domain"/>
    <property type="match status" value="2"/>
</dbReference>
<dbReference type="PROSITE" id="PS51483">
    <property type="entry name" value="B5"/>
    <property type="match status" value="1"/>
</dbReference>
<dbReference type="Pfam" id="PF03483">
    <property type="entry name" value="B3_4"/>
    <property type="match status" value="1"/>
</dbReference>
<dbReference type="InterPro" id="IPR045864">
    <property type="entry name" value="aa-tRNA-synth_II/BPL/LPL"/>
</dbReference>
<dbReference type="InterPro" id="IPR005147">
    <property type="entry name" value="tRNA_synthase_B5-dom"/>
</dbReference>
<dbReference type="PATRIC" id="fig|1142394.8.peg.2161"/>
<evidence type="ECO:0000259" key="12">
    <source>
        <dbReference type="PROSITE" id="PS51447"/>
    </source>
</evidence>
<dbReference type="Proteomes" id="UP000007881">
    <property type="component" value="Chromosome"/>
</dbReference>
<dbReference type="InterPro" id="IPR005146">
    <property type="entry name" value="B3/B4_tRNA-bd"/>
</dbReference>
<dbReference type="STRING" id="1142394.PSMK_20970"/>
<dbReference type="eggNOG" id="COG0072">
    <property type="taxonomic scope" value="Bacteria"/>
</dbReference>
<dbReference type="GO" id="GO:0006432">
    <property type="term" value="P:phenylalanyl-tRNA aminoacylation"/>
    <property type="evidence" value="ECO:0007669"/>
    <property type="project" value="UniProtKB-UniRule"/>
</dbReference>
<gene>
    <name evidence="11 14" type="primary">pheT</name>
    <name evidence="14" type="ordered locus">PSMK_20970</name>
</gene>
<keyword evidence="9 11" id="KW-0030">Aminoacyl-tRNA synthetase</keyword>
<name>I0IG68_PHYMF</name>
<dbReference type="PROSITE" id="PS51447">
    <property type="entry name" value="FDX_ACB"/>
    <property type="match status" value="1"/>
</dbReference>
<sequence length="675" mass="71971">MNASLAWLNRHLDRPVTADEAAEALTRVGFPVEGRWEAGDDTGLDVEVTSNRGDCLSHRGLARELCAATGRSLVPPRWPVDAAAPAGEAASVRVSIDAAADRACPRYLGFVVRGVKVGPSPAWLVDLLEAVKLRPVNNVVDATNLVLMDTGQPTHAFDLAAIAGGRVEARFAREGETLEAINHETYALQPSMLVIADGQRPQALAGVMGGAGSEVTADTTEVFLEVAAFDALTTRRTARALKLTSDASHRYERGTDLAAMEAVGRRLAGLVASLAGGTAAPGFAEAGGGVPARAPVAWRPARCSALLGIDVPMDRQVAHLRKLGLEVLPGEGPRREAEVPGWRNDLQREVDLVEEVARLEGLDDLPVRDRLEVSVRPPHPRLAAGRTLAEVLVAGGGHEAMCFAWATWEDATALGHREDELVRVDDDRSTAAPFLRPSLLPSLLAVRKRNQDAGNADPRSFEFAATWTRRGAEATERRQLGMVIDAPEPERDLRSLRGLVAEAAARLGVDAPEAVPDAEPAAGFAASAGLLWGGEAGGRLGLLSPSLQKRFGLACPVAAMEFPLDRLLGPQRRPAESSPLPRFPSTERDLSIVVDEETPWASVAAAVAEASPERMESLACVGVYRGKPLEPGTKSVTLRMVFRDAEKTLTREEVEPAVAAVVRTLERKTGGRLRA</sequence>
<keyword evidence="3 11" id="KW-0436">Ligase</keyword>
<dbReference type="SUPFAM" id="SSF56037">
    <property type="entry name" value="PheT/TilS domain"/>
    <property type="match status" value="1"/>
</dbReference>
<dbReference type="Pfam" id="PF17759">
    <property type="entry name" value="tRNA_synthFbeta"/>
    <property type="match status" value="1"/>
</dbReference>
<dbReference type="Gene3D" id="3.30.70.380">
    <property type="entry name" value="Ferrodoxin-fold anticodon-binding domain"/>
    <property type="match status" value="1"/>
</dbReference>
<dbReference type="InterPro" id="IPR041616">
    <property type="entry name" value="PheRS_beta_core"/>
</dbReference>
<evidence type="ECO:0000256" key="9">
    <source>
        <dbReference type="ARBA" id="ARBA00023146"/>
    </source>
</evidence>
<accession>I0IG68</accession>
<keyword evidence="5 11" id="KW-0547">Nucleotide-binding</keyword>
<evidence type="ECO:0000313" key="14">
    <source>
        <dbReference type="EMBL" id="BAM04256.1"/>
    </source>
</evidence>
<dbReference type="PANTHER" id="PTHR10947:SF0">
    <property type="entry name" value="PHENYLALANINE--TRNA LIGASE BETA SUBUNIT"/>
    <property type="match status" value="1"/>
</dbReference>
<evidence type="ECO:0000256" key="7">
    <source>
        <dbReference type="ARBA" id="ARBA00022842"/>
    </source>
</evidence>
<comment type="subcellular location">
    <subcellularLocation>
        <location evidence="11">Cytoplasm</location>
    </subcellularLocation>
</comment>
<dbReference type="PANTHER" id="PTHR10947">
    <property type="entry name" value="PHENYLALANYL-TRNA SYNTHETASE BETA CHAIN AND LEUCINE-RICH REPEAT-CONTAINING PROTEIN 47"/>
    <property type="match status" value="1"/>
</dbReference>
<dbReference type="EMBL" id="AP012338">
    <property type="protein sequence ID" value="BAM04256.1"/>
    <property type="molecule type" value="Genomic_DNA"/>
</dbReference>
<dbReference type="Gene3D" id="3.30.56.10">
    <property type="match status" value="2"/>
</dbReference>
<dbReference type="NCBIfam" id="TIGR00472">
    <property type="entry name" value="pheT_bact"/>
    <property type="match status" value="1"/>
</dbReference>
<organism evidence="14 15">
    <name type="scientific">Phycisphaera mikurensis (strain NBRC 102666 / KCTC 22515 / FYK2301M01)</name>
    <dbReference type="NCBI Taxonomy" id="1142394"/>
    <lineage>
        <taxon>Bacteria</taxon>
        <taxon>Pseudomonadati</taxon>
        <taxon>Planctomycetota</taxon>
        <taxon>Phycisphaerae</taxon>
        <taxon>Phycisphaerales</taxon>
        <taxon>Phycisphaeraceae</taxon>
        <taxon>Phycisphaera</taxon>
    </lineage>
</organism>
<evidence type="ECO:0000256" key="10">
    <source>
        <dbReference type="ARBA" id="ARBA00049255"/>
    </source>
</evidence>
<feature type="binding site" evidence="11">
    <location>
        <position position="354"/>
    </location>
    <ligand>
        <name>Mg(2+)</name>
        <dbReference type="ChEBI" id="CHEBI:18420"/>
        <note>shared with alpha subunit</note>
    </ligand>
</feature>
<dbReference type="GO" id="GO:0000287">
    <property type="term" value="F:magnesium ion binding"/>
    <property type="evidence" value="ECO:0007669"/>
    <property type="project" value="UniProtKB-UniRule"/>
</dbReference>
<evidence type="ECO:0000256" key="8">
    <source>
        <dbReference type="ARBA" id="ARBA00022917"/>
    </source>
</evidence>
<dbReference type="GO" id="GO:0009328">
    <property type="term" value="C:phenylalanine-tRNA ligase complex"/>
    <property type="evidence" value="ECO:0007669"/>
    <property type="project" value="TreeGrafter"/>
</dbReference>
<evidence type="ECO:0000256" key="5">
    <source>
        <dbReference type="ARBA" id="ARBA00022741"/>
    </source>
</evidence>
<dbReference type="Pfam" id="PF03147">
    <property type="entry name" value="FDX-ACB"/>
    <property type="match status" value="1"/>
</dbReference>
<dbReference type="Gene3D" id="3.30.930.10">
    <property type="entry name" value="Bira Bifunctional Protein, Domain 2"/>
    <property type="match status" value="1"/>
</dbReference>
<dbReference type="SMART" id="SM00874">
    <property type="entry name" value="B5"/>
    <property type="match status" value="1"/>
</dbReference>
<evidence type="ECO:0000256" key="3">
    <source>
        <dbReference type="ARBA" id="ARBA00022598"/>
    </source>
</evidence>
<proteinExistence type="inferred from homology"/>
<dbReference type="RefSeq" id="WP_014437474.1">
    <property type="nucleotide sequence ID" value="NC_017080.1"/>
</dbReference>
<dbReference type="InterPro" id="IPR036690">
    <property type="entry name" value="Fdx_antiC-bd_sf"/>
</dbReference>
<dbReference type="SUPFAM" id="SSF54991">
    <property type="entry name" value="Anticodon-binding domain of PheRS"/>
    <property type="match status" value="1"/>
</dbReference>
<keyword evidence="8 11" id="KW-0648">Protein biosynthesis</keyword>
<dbReference type="SUPFAM" id="SSF55681">
    <property type="entry name" value="Class II aaRS and biotin synthetases"/>
    <property type="match status" value="1"/>
</dbReference>
<keyword evidence="6 11" id="KW-0067">ATP-binding</keyword>
<dbReference type="SMART" id="SM00896">
    <property type="entry name" value="FDX-ACB"/>
    <property type="match status" value="1"/>
</dbReference>
<dbReference type="SMART" id="SM00873">
    <property type="entry name" value="B3_4"/>
    <property type="match status" value="1"/>
</dbReference>
<evidence type="ECO:0000256" key="1">
    <source>
        <dbReference type="ARBA" id="ARBA00008653"/>
    </source>
</evidence>
<dbReference type="InterPro" id="IPR004532">
    <property type="entry name" value="Phe-tRNA-ligase_IIc_bsu_bact"/>
</dbReference>
<keyword evidence="4 11" id="KW-0479">Metal-binding</keyword>
<dbReference type="EC" id="6.1.1.20" evidence="11"/>
<comment type="similarity">
    <text evidence="1 11">Belongs to the phenylalanyl-tRNA synthetase beta subunit family. Type 1 subfamily.</text>
</comment>
<evidence type="ECO:0000259" key="13">
    <source>
        <dbReference type="PROSITE" id="PS51483"/>
    </source>
</evidence>
<feature type="domain" description="FDX-ACB" evidence="12">
    <location>
        <begin position="581"/>
        <end position="674"/>
    </location>
</feature>
<evidence type="ECO:0000313" key="15">
    <source>
        <dbReference type="Proteomes" id="UP000007881"/>
    </source>
</evidence>
<comment type="catalytic activity">
    <reaction evidence="10 11">
        <text>tRNA(Phe) + L-phenylalanine + ATP = L-phenylalanyl-tRNA(Phe) + AMP + diphosphate + H(+)</text>
        <dbReference type="Rhea" id="RHEA:19413"/>
        <dbReference type="Rhea" id="RHEA-COMP:9668"/>
        <dbReference type="Rhea" id="RHEA-COMP:9699"/>
        <dbReference type="ChEBI" id="CHEBI:15378"/>
        <dbReference type="ChEBI" id="CHEBI:30616"/>
        <dbReference type="ChEBI" id="CHEBI:33019"/>
        <dbReference type="ChEBI" id="CHEBI:58095"/>
        <dbReference type="ChEBI" id="CHEBI:78442"/>
        <dbReference type="ChEBI" id="CHEBI:78531"/>
        <dbReference type="ChEBI" id="CHEBI:456215"/>
        <dbReference type="EC" id="6.1.1.20"/>
    </reaction>
</comment>
<comment type="subunit">
    <text evidence="2 11">Tetramer of two alpha and two beta subunits.</text>
</comment>
<dbReference type="GO" id="GO:0005524">
    <property type="term" value="F:ATP binding"/>
    <property type="evidence" value="ECO:0007669"/>
    <property type="project" value="UniProtKB-UniRule"/>
</dbReference>
<feature type="binding site" evidence="11">
    <location>
        <position position="345"/>
    </location>
    <ligand>
        <name>Mg(2+)</name>
        <dbReference type="ChEBI" id="CHEBI:18420"/>
        <note>shared with alpha subunit</note>
    </ligand>
</feature>